<keyword evidence="1" id="KW-0732">Signal</keyword>
<dbReference type="Proteomes" id="UP000030700">
    <property type="component" value="Unassembled WGS sequence"/>
</dbReference>
<feature type="signal peptide" evidence="1">
    <location>
        <begin position="1"/>
        <end position="19"/>
    </location>
</feature>
<dbReference type="STRING" id="1499966.U14_00777"/>
<feature type="domain" description="Solute-binding protein family 3/N-terminal" evidence="2">
    <location>
        <begin position="30"/>
        <end position="244"/>
    </location>
</feature>
<dbReference type="Gene3D" id="3.40.190.10">
    <property type="entry name" value="Periplasmic binding protein-like II"/>
    <property type="match status" value="2"/>
</dbReference>
<reference evidence="3" key="1">
    <citation type="journal article" date="2015" name="PeerJ">
        <title>First genomic representation of candidate bacterial phylum KSB3 points to enhanced environmental sensing as a trigger of wastewater bulking.</title>
        <authorList>
            <person name="Sekiguchi Y."/>
            <person name="Ohashi A."/>
            <person name="Parks D.H."/>
            <person name="Yamauchi T."/>
            <person name="Tyson G.W."/>
            <person name="Hugenholtz P."/>
        </authorList>
    </citation>
    <scope>NUCLEOTIDE SEQUENCE [LARGE SCALE GENOMIC DNA]</scope>
</reference>
<proteinExistence type="predicted"/>
<dbReference type="SUPFAM" id="SSF53850">
    <property type="entry name" value="Periplasmic binding protein-like II"/>
    <property type="match status" value="1"/>
</dbReference>
<organism evidence="3">
    <name type="scientific">Candidatus Moduliflexus flocculans</name>
    <dbReference type="NCBI Taxonomy" id="1499966"/>
    <lineage>
        <taxon>Bacteria</taxon>
        <taxon>Candidatus Moduliflexota</taxon>
        <taxon>Candidatus Moduliflexia</taxon>
        <taxon>Candidatus Moduliflexales</taxon>
        <taxon>Candidatus Moduliflexaceae</taxon>
    </lineage>
</organism>
<protein>
    <submittedName>
        <fullName evidence="3">Extracellular solute-binding protein family 3</fullName>
    </submittedName>
</protein>
<evidence type="ECO:0000256" key="1">
    <source>
        <dbReference type="SAM" id="SignalP"/>
    </source>
</evidence>
<dbReference type="Pfam" id="PF00497">
    <property type="entry name" value="SBP_bac_3"/>
    <property type="match status" value="1"/>
</dbReference>
<evidence type="ECO:0000313" key="3">
    <source>
        <dbReference type="EMBL" id="GAK49554.1"/>
    </source>
</evidence>
<name>A0A0S6VQZ4_9BACT</name>
<dbReference type="PANTHER" id="PTHR38834:SF3">
    <property type="entry name" value="SOLUTE-BINDING PROTEIN FAMILY 3_N-TERMINAL DOMAIN-CONTAINING PROTEIN"/>
    <property type="match status" value="1"/>
</dbReference>
<dbReference type="InterPro" id="IPR001638">
    <property type="entry name" value="Solute-binding_3/MltF_N"/>
</dbReference>
<evidence type="ECO:0000259" key="2">
    <source>
        <dbReference type="Pfam" id="PF00497"/>
    </source>
</evidence>
<evidence type="ECO:0000313" key="4">
    <source>
        <dbReference type="Proteomes" id="UP000030700"/>
    </source>
</evidence>
<dbReference type="EMBL" id="DF820455">
    <property type="protein sequence ID" value="GAK49554.1"/>
    <property type="molecule type" value="Genomic_DNA"/>
</dbReference>
<dbReference type="HOGENOM" id="CLU_064076_1_2_0"/>
<sequence length="248" mass="27870">MKKVIALFLSMLIFSGVVAAQDLSVITAIWAPYDMEENGKLVGIGTEIVQATLEKAGINAEIKIYPFARALKMAENEPNTLLFTVVKSPEREPLFTWIGPIVPPVRIVMHKLKKRTDIVVNSLEDAKKYTIETTRASVGHQYLLKEGFKDGVELDPANSNQQSVKNFFGERVDLEVSAELNFMYEAKQQGFSVDDTEIAYVLFENEAYMVFSKQTPDDIVKKVKTAFEEVKAEGLMDAAVTKYLNLYQ</sequence>
<keyword evidence="4" id="KW-1185">Reference proteome</keyword>
<dbReference type="PANTHER" id="PTHR38834">
    <property type="entry name" value="PERIPLASMIC SUBSTRATE BINDING PROTEIN FAMILY 3"/>
    <property type="match status" value="1"/>
</dbReference>
<gene>
    <name evidence="3" type="ORF">U14_00777</name>
</gene>
<feature type="chain" id="PRO_5006631415" evidence="1">
    <location>
        <begin position="20"/>
        <end position="248"/>
    </location>
</feature>
<accession>A0A0S6VQZ4</accession>
<dbReference type="AlphaFoldDB" id="A0A0S6VQZ4"/>